<evidence type="ECO:0000256" key="4">
    <source>
        <dbReference type="SAM" id="MobiDB-lite"/>
    </source>
</evidence>
<dbReference type="Pfam" id="PF04968">
    <property type="entry name" value="CHORD"/>
    <property type="match status" value="1"/>
</dbReference>
<dbReference type="Proteomes" id="UP000886520">
    <property type="component" value="Chromosome 24"/>
</dbReference>
<dbReference type="FunFam" id="4.10.1130.20:FF:000003">
    <property type="entry name" value="Cysteine and histidine-rich domain-containing protein RAR1"/>
    <property type="match status" value="1"/>
</dbReference>
<dbReference type="PROSITE" id="PS51401">
    <property type="entry name" value="CHORD"/>
    <property type="match status" value="1"/>
</dbReference>
<keyword evidence="1" id="KW-0479">Metal-binding</keyword>
<comment type="caution">
    <text evidence="6">The sequence shown here is derived from an EMBL/GenBank/DDBJ whole genome shotgun (WGS) entry which is preliminary data.</text>
</comment>
<evidence type="ECO:0000256" key="3">
    <source>
        <dbReference type="ARBA" id="ARBA00022833"/>
    </source>
</evidence>
<keyword evidence="7" id="KW-1185">Reference proteome</keyword>
<evidence type="ECO:0000313" key="7">
    <source>
        <dbReference type="Proteomes" id="UP000886520"/>
    </source>
</evidence>
<dbReference type="GO" id="GO:0046872">
    <property type="term" value="F:metal ion binding"/>
    <property type="evidence" value="ECO:0007669"/>
    <property type="project" value="UniProtKB-KW"/>
</dbReference>
<keyword evidence="3" id="KW-0862">Zinc</keyword>
<dbReference type="AlphaFoldDB" id="A0A9D4U3F2"/>
<dbReference type="EMBL" id="JABFUD020000024">
    <property type="protein sequence ID" value="KAI5060285.1"/>
    <property type="molecule type" value="Genomic_DNA"/>
</dbReference>
<feature type="compositionally biased region" description="Polar residues" evidence="4">
    <location>
        <begin position="15"/>
        <end position="25"/>
    </location>
</feature>
<dbReference type="PANTHER" id="PTHR47895:SF2">
    <property type="entry name" value="CYSTEINE AND HISTIDINE-RICH DOMAIN-CONTAINING PROTEIN RAR1"/>
    <property type="match status" value="1"/>
</dbReference>
<dbReference type="InterPro" id="IPR043316">
    <property type="entry name" value="RAR1"/>
</dbReference>
<dbReference type="Gene3D" id="4.10.1130.20">
    <property type="match status" value="1"/>
</dbReference>
<evidence type="ECO:0000259" key="5">
    <source>
        <dbReference type="PROSITE" id="PS51401"/>
    </source>
</evidence>
<evidence type="ECO:0000256" key="2">
    <source>
        <dbReference type="ARBA" id="ARBA00022737"/>
    </source>
</evidence>
<reference evidence="6" key="1">
    <citation type="submission" date="2021-01" db="EMBL/GenBank/DDBJ databases">
        <title>Adiantum capillus-veneris genome.</title>
        <authorList>
            <person name="Fang Y."/>
            <person name="Liao Q."/>
        </authorList>
    </citation>
    <scope>NUCLEOTIDE SEQUENCE</scope>
    <source>
        <strain evidence="6">H3</strain>
        <tissue evidence="6">Leaf</tissue>
    </source>
</reference>
<organism evidence="6 7">
    <name type="scientific">Adiantum capillus-veneris</name>
    <name type="common">Maidenhair fern</name>
    <dbReference type="NCBI Taxonomy" id="13818"/>
    <lineage>
        <taxon>Eukaryota</taxon>
        <taxon>Viridiplantae</taxon>
        <taxon>Streptophyta</taxon>
        <taxon>Embryophyta</taxon>
        <taxon>Tracheophyta</taxon>
        <taxon>Polypodiopsida</taxon>
        <taxon>Polypodiidae</taxon>
        <taxon>Polypodiales</taxon>
        <taxon>Pteridineae</taxon>
        <taxon>Pteridaceae</taxon>
        <taxon>Vittarioideae</taxon>
        <taxon>Adiantum</taxon>
    </lineage>
</organism>
<dbReference type="PANTHER" id="PTHR47895">
    <property type="entry name" value="CYSTEINE AND HISTIDINE-RICH DOMAIN-CONTAINING PROTEIN RAR1"/>
    <property type="match status" value="1"/>
</dbReference>
<protein>
    <recommendedName>
        <fullName evidence="5">CHORD domain-containing protein</fullName>
    </recommendedName>
</protein>
<evidence type="ECO:0000256" key="1">
    <source>
        <dbReference type="ARBA" id="ARBA00022723"/>
    </source>
</evidence>
<proteinExistence type="predicted"/>
<evidence type="ECO:0000313" key="6">
    <source>
        <dbReference type="EMBL" id="KAI5060285.1"/>
    </source>
</evidence>
<feature type="region of interest" description="Disordered" evidence="4">
    <location>
        <begin position="1"/>
        <end position="26"/>
    </location>
</feature>
<feature type="domain" description="CHORD" evidence="5">
    <location>
        <begin position="102"/>
        <end position="161"/>
    </location>
</feature>
<feature type="region of interest" description="Disordered" evidence="4">
    <location>
        <begin position="68"/>
        <end position="90"/>
    </location>
</feature>
<accession>A0A9D4U3F2</accession>
<sequence length="164" mass="18182">MEILGCTTGKHTSEKPQTTITSSTKKPAYNPVGSVSSTAVAREACPRCTQGFFCSDHGSQPVIRSFLQPNLPPSNVTDAVKKSEEQVKDNEKPRVIDFNAEQTCKNCKKTFTEMGNHDTACDYHPGPPVFHDRSRGWACCNVHVKEFDEFLEIPPCAKGWHRGI</sequence>
<name>A0A9D4U3F2_ADICA</name>
<feature type="compositionally biased region" description="Basic and acidic residues" evidence="4">
    <location>
        <begin position="79"/>
        <end position="90"/>
    </location>
</feature>
<keyword evidence="2" id="KW-0677">Repeat</keyword>
<gene>
    <name evidence="6" type="ORF">GOP47_0024705</name>
</gene>
<dbReference type="InterPro" id="IPR007051">
    <property type="entry name" value="CHORD_dom"/>
</dbReference>
<dbReference type="OrthoDB" id="10261079at2759"/>